<dbReference type="Proteomes" id="UP000595917">
    <property type="component" value="Chromosome"/>
</dbReference>
<evidence type="ECO:0000256" key="4">
    <source>
        <dbReference type="ARBA" id="ARBA00022692"/>
    </source>
</evidence>
<evidence type="ECO:0000256" key="2">
    <source>
        <dbReference type="ARBA" id="ARBA00022448"/>
    </source>
</evidence>
<keyword evidence="6 7" id="KW-0472">Membrane</keyword>
<proteinExistence type="inferred from homology"/>
<dbReference type="Gene3D" id="1.10.3720.10">
    <property type="entry name" value="MetI-like"/>
    <property type="match status" value="1"/>
</dbReference>
<keyword evidence="2 7" id="KW-0813">Transport</keyword>
<comment type="subcellular location">
    <subcellularLocation>
        <location evidence="1 7">Cell membrane</location>
        <topology evidence="1 7">Multi-pass membrane protein</topology>
    </subcellularLocation>
</comment>
<keyword evidence="4 7" id="KW-0812">Transmembrane</keyword>
<evidence type="ECO:0000256" key="1">
    <source>
        <dbReference type="ARBA" id="ARBA00004651"/>
    </source>
</evidence>
<dbReference type="SUPFAM" id="SSF161098">
    <property type="entry name" value="MetI-like"/>
    <property type="match status" value="1"/>
</dbReference>
<dbReference type="PROSITE" id="PS50928">
    <property type="entry name" value="ABC_TM1"/>
    <property type="match status" value="1"/>
</dbReference>
<accession>A0A7T8BC25</accession>
<feature type="transmembrane region" description="Helical" evidence="7">
    <location>
        <begin position="84"/>
        <end position="104"/>
    </location>
</feature>
<feature type="transmembrane region" description="Helical" evidence="7">
    <location>
        <begin position="191"/>
        <end position="214"/>
    </location>
</feature>
<gene>
    <name evidence="9" type="ORF">JFL75_07245</name>
</gene>
<evidence type="ECO:0000313" key="10">
    <source>
        <dbReference type="Proteomes" id="UP000595917"/>
    </source>
</evidence>
<dbReference type="PANTHER" id="PTHR30193">
    <property type="entry name" value="ABC TRANSPORTER PERMEASE PROTEIN"/>
    <property type="match status" value="1"/>
</dbReference>
<dbReference type="KEGG" id="bhc:JFL75_07245"/>
<keyword evidence="5 7" id="KW-1133">Transmembrane helix</keyword>
<feature type="transmembrane region" description="Helical" evidence="7">
    <location>
        <begin position="133"/>
        <end position="155"/>
    </location>
</feature>
<feature type="transmembrane region" description="Helical" evidence="7">
    <location>
        <begin position="48"/>
        <end position="72"/>
    </location>
</feature>
<evidence type="ECO:0000256" key="7">
    <source>
        <dbReference type="RuleBase" id="RU363032"/>
    </source>
</evidence>
<keyword evidence="10" id="KW-1185">Reference proteome</keyword>
<dbReference type="InterPro" id="IPR035906">
    <property type="entry name" value="MetI-like_sf"/>
</dbReference>
<dbReference type="InterPro" id="IPR051393">
    <property type="entry name" value="ABC_transporter_permease"/>
</dbReference>
<feature type="transmembrane region" description="Helical" evidence="7">
    <location>
        <begin position="234"/>
        <end position="256"/>
    </location>
</feature>
<dbReference type="GO" id="GO:0005886">
    <property type="term" value="C:plasma membrane"/>
    <property type="evidence" value="ECO:0007669"/>
    <property type="project" value="UniProtKB-SubCell"/>
</dbReference>
<keyword evidence="3" id="KW-1003">Cell membrane</keyword>
<dbReference type="Pfam" id="PF00528">
    <property type="entry name" value="BPD_transp_1"/>
    <property type="match status" value="1"/>
</dbReference>
<protein>
    <submittedName>
        <fullName evidence="9">Sugar ABC transporter permease</fullName>
    </submittedName>
</protein>
<dbReference type="CDD" id="cd06261">
    <property type="entry name" value="TM_PBP2"/>
    <property type="match status" value="1"/>
</dbReference>
<feature type="transmembrane region" description="Helical" evidence="7">
    <location>
        <begin position="7"/>
        <end position="28"/>
    </location>
</feature>
<dbReference type="InterPro" id="IPR000515">
    <property type="entry name" value="MetI-like"/>
</dbReference>
<evidence type="ECO:0000256" key="3">
    <source>
        <dbReference type="ARBA" id="ARBA00022475"/>
    </source>
</evidence>
<dbReference type="PANTHER" id="PTHR30193:SF37">
    <property type="entry name" value="INNER MEMBRANE ABC TRANSPORTER PERMEASE PROTEIN YCJO"/>
    <property type="match status" value="1"/>
</dbReference>
<dbReference type="RefSeq" id="WP_215628005.1">
    <property type="nucleotide sequence ID" value="NZ_CP067089.2"/>
</dbReference>
<comment type="similarity">
    <text evidence="7">Belongs to the binding-protein-dependent transport system permease family.</text>
</comment>
<dbReference type="EMBL" id="CP067089">
    <property type="protein sequence ID" value="QQO10700.1"/>
    <property type="molecule type" value="Genomic_DNA"/>
</dbReference>
<feature type="domain" description="ABC transmembrane type-1" evidence="8">
    <location>
        <begin position="45"/>
        <end position="260"/>
    </location>
</feature>
<dbReference type="GO" id="GO:0055085">
    <property type="term" value="P:transmembrane transport"/>
    <property type="evidence" value="ECO:0007669"/>
    <property type="project" value="InterPro"/>
</dbReference>
<evidence type="ECO:0000256" key="5">
    <source>
        <dbReference type="ARBA" id="ARBA00022989"/>
    </source>
</evidence>
<evidence type="ECO:0000313" key="9">
    <source>
        <dbReference type="EMBL" id="QQO10700.1"/>
    </source>
</evidence>
<name>A0A7T8BC25_9SPIR</name>
<sequence length="271" mass="31281">MFKIWPIIYSFVLGFFDWNFVRSMKWVGMKNYAGMFFREEFQTALKNTFIYILGLIPSFMVLPLLFGVMLTGVKSKRFENVYKALLFIPTILALSIICFVWMWMFNPNFGLLNKILNIFGHRGYSWLSDRRTALFSVILVSGWKYMGSHLILFYAGLLGISREYIEAAIIDGASSWQLFWRIKWPLLKPTTVYIFITSVIFAAERAFTPINILTKGGPGNASTNLSFAIYRFGFQYFNIGLASATAMFTSIFFLIITRVMIRTLDGYGYEA</sequence>
<evidence type="ECO:0000256" key="6">
    <source>
        <dbReference type="ARBA" id="ARBA00023136"/>
    </source>
</evidence>
<organism evidence="9 10">
    <name type="scientific">Breznakiella homolactica</name>
    <dbReference type="NCBI Taxonomy" id="2798577"/>
    <lineage>
        <taxon>Bacteria</taxon>
        <taxon>Pseudomonadati</taxon>
        <taxon>Spirochaetota</taxon>
        <taxon>Spirochaetia</taxon>
        <taxon>Spirochaetales</taxon>
        <taxon>Breznakiellaceae</taxon>
        <taxon>Breznakiella</taxon>
    </lineage>
</organism>
<reference evidence="9" key="1">
    <citation type="submission" date="2021-01" db="EMBL/GenBank/DDBJ databases">
        <title>Description of Breznakiella homolactica.</title>
        <authorList>
            <person name="Song Y."/>
            <person name="Brune A."/>
        </authorList>
    </citation>
    <scope>NUCLEOTIDE SEQUENCE</scope>
    <source>
        <strain evidence="9">RmG30</strain>
    </source>
</reference>
<dbReference type="AlphaFoldDB" id="A0A7T8BC25"/>
<evidence type="ECO:0000259" key="8">
    <source>
        <dbReference type="PROSITE" id="PS50928"/>
    </source>
</evidence>